<feature type="transmembrane region" description="Helical" evidence="2">
    <location>
        <begin position="418"/>
        <end position="436"/>
    </location>
</feature>
<protein>
    <submittedName>
        <fullName evidence="3">Uncharacterized protein</fullName>
    </submittedName>
</protein>
<feature type="transmembrane region" description="Helical" evidence="2">
    <location>
        <begin position="1066"/>
        <end position="1084"/>
    </location>
</feature>
<comment type="caution">
    <text evidence="3">The sequence shown here is derived from an EMBL/GenBank/DDBJ whole genome shotgun (WGS) entry which is preliminary data.</text>
</comment>
<feature type="transmembrane region" description="Helical" evidence="2">
    <location>
        <begin position="359"/>
        <end position="382"/>
    </location>
</feature>
<feature type="transmembrane region" description="Helical" evidence="2">
    <location>
        <begin position="288"/>
        <end position="308"/>
    </location>
</feature>
<feature type="transmembrane region" description="Helical" evidence="2">
    <location>
        <begin position="181"/>
        <end position="203"/>
    </location>
</feature>
<dbReference type="Proteomes" id="UP000241890">
    <property type="component" value="Unassembled WGS sequence"/>
</dbReference>
<feature type="transmembrane region" description="Helical" evidence="2">
    <location>
        <begin position="989"/>
        <end position="1014"/>
    </location>
</feature>
<dbReference type="InterPro" id="IPR010640">
    <property type="entry name" value="Low_temperature_requirement_A"/>
</dbReference>
<dbReference type="PANTHER" id="PTHR36840">
    <property type="entry name" value="BLL5714 PROTEIN"/>
    <property type="match status" value="1"/>
</dbReference>
<feature type="compositionally biased region" description="Basic and acidic residues" evidence="1">
    <location>
        <begin position="13"/>
        <end position="43"/>
    </location>
</feature>
<dbReference type="InParanoid" id="A0A2R5GLE8"/>
<feature type="transmembrane region" description="Helical" evidence="2">
    <location>
        <begin position="1090"/>
        <end position="1107"/>
    </location>
</feature>
<feature type="transmembrane region" description="Helical" evidence="2">
    <location>
        <begin position="215"/>
        <end position="238"/>
    </location>
</feature>
<keyword evidence="4" id="KW-1185">Reference proteome</keyword>
<feature type="transmembrane region" description="Helical" evidence="2">
    <location>
        <begin position="151"/>
        <end position="169"/>
    </location>
</feature>
<feature type="transmembrane region" description="Helical" evidence="2">
    <location>
        <begin position="320"/>
        <end position="339"/>
    </location>
</feature>
<keyword evidence="2" id="KW-0812">Transmembrane</keyword>
<dbReference type="OrthoDB" id="46634at2759"/>
<feature type="region of interest" description="Disordered" evidence="1">
    <location>
        <begin position="628"/>
        <end position="674"/>
    </location>
</feature>
<feature type="transmembrane region" description="Helical" evidence="2">
    <location>
        <begin position="854"/>
        <end position="877"/>
    </location>
</feature>
<dbReference type="AlphaFoldDB" id="A0A2R5GLE8"/>
<feature type="transmembrane region" description="Helical" evidence="2">
    <location>
        <begin position="783"/>
        <end position="802"/>
    </location>
</feature>
<feature type="transmembrane region" description="Helical" evidence="2">
    <location>
        <begin position="1026"/>
        <end position="1046"/>
    </location>
</feature>
<feature type="transmembrane region" description="Helical" evidence="2">
    <location>
        <begin position="822"/>
        <end position="842"/>
    </location>
</feature>
<sequence length="1166" mass="130663">MLTVGGSAGPQNGRREQKQQDNQHQHQDHGPEASEIARSKENAAHGPAHGPAQQQNHHHHETPRHELPVYAPPAARYKWGVSRENRHVSASQLFFDLPFVGVSFRTGSLLGEDIGWENLLIFLATILLLYGAWFSRLALDATLRFDDNFHRLVLVAQTLLIALAAHQLTEEAHLRNYEHGQALGFTACLLAYHLLQLGIWVEIWAAKQKEANVRAYARICALMECVPISFLLLALILILKQCPLIAVAMLWLAAYLVGRAAWQLLSLCDGLSESNSIPWDAGFCIVRFGRFTMLMMGEGVLQIIIFTGLDRNALVPELSVSWFALFFLSYLMMGVLQLLHYTSMPFAEQDHVLLRGPRILAVIWIELFAFYSCALISCGVALKKILYLQTKLFPDLFNVTDHEALQYETAKYSQKRRAYFWFLAASLGAATFLLAVQQLLQVDALQELGIRIVSLKAPGMRVRPPRLRPARAQDLETGGGGIAAGTPRVAPKRVKGARTSFSRTIGARTRSSSLSKIMTPRRRLRFGYGQEKKRVWLVRLFAVPMSFLALGAAQADPVFVVLCADGLLLALLVLDIVRGRFRRRRKLNRTMTVVIAVGKLKYRVKKRREQRARQALLRQVEALRQSDSHMSLGDNDEDIDGTRVASDAGVGETPPCEERGSLGPDSDGSRKGLETQAPQFKRETFLKQIRMFMRDKAFYRPFLPRLDWTHLHTAHEMKWQNLFYDLIVVALAYRLNHMNFEYLLNFEVYTLGLFVLEASAVLDCWNKHNLLQATFISGDVLHRLVNIFQFGLVAFLASAVPVREHLAMTHPRFVTYMYLFTTAKLLFELIVVAQLIEIWFTFRNNVRARGSVKHFALMSIINIVLLLASYVAIALGANVLLPVTLWGLGHYLSFGLEILRALIGKTDLESSLPSDLGFLAHRESELGLIMIGEGILSSINASLTQSLKHYVNFVLGFGVVASTKLDYFFIQRFNPPEMAARKSHLRGAVVTWFLPIFMVALSAVGGITVFTYVEDASLAASVADEFGFRALPTSMAMALLCAFDFLHEGASAELETFRAFPKSASAVYVAKFVLIAFPWVVIAADVNSTATLGLFFTCLVLLFAVHAEHVKLRARVSILDDIYSHRSVTSSLRGNPDMESRPLEDFTEDTCDVVIHERSGRDFALG</sequence>
<dbReference type="Pfam" id="PF06772">
    <property type="entry name" value="LtrA"/>
    <property type="match status" value="1"/>
</dbReference>
<keyword evidence="2" id="KW-0472">Membrane</keyword>
<feature type="region of interest" description="Disordered" evidence="1">
    <location>
        <begin position="1"/>
        <end position="67"/>
    </location>
</feature>
<gene>
    <name evidence="3" type="ORF">FCC1311_067882</name>
</gene>
<evidence type="ECO:0000256" key="2">
    <source>
        <dbReference type="SAM" id="Phobius"/>
    </source>
</evidence>
<evidence type="ECO:0000313" key="4">
    <source>
        <dbReference type="Proteomes" id="UP000241890"/>
    </source>
</evidence>
<keyword evidence="2" id="KW-1133">Transmembrane helix</keyword>
<evidence type="ECO:0000256" key="1">
    <source>
        <dbReference type="SAM" id="MobiDB-lite"/>
    </source>
</evidence>
<organism evidence="3 4">
    <name type="scientific">Hondaea fermentalgiana</name>
    <dbReference type="NCBI Taxonomy" id="2315210"/>
    <lineage>
        <taxon>Eukaryota</taxon>
        <taxon>Sar</taxon>
        <taxon>Stramenopiles</taxon>
        <taxon>Bigyra</taxon>
        <taxon>Labyrinthulomycetes</taxon>
        <taxon>Thraustochytrida</taxon>
        <taxon>Thraustochytriidae</taxon>
        <taxon>Hondaea</taxon>
    </lineage>
</organism>
<feature type="transmembrane region" description="Helical" evidence="2">
    <location>
        <begin position="949"/>
        <end position="969"/>
    </location>
</feature>
<proteinExistence type="predicted"/>
<feature type="transmembrane region" description="Helical" evidence="2">
    <location>
        <begin position="119"/>
        <end position="139"/>
    </location>
</feature>
<dbReference type="PANTHER" id="PTHR36840:SF1">
    <property type="entry name" value="BLL5714 PROTEIN"/>
    <property type="match status" value="1"/>
</dbReference>
<accession>A0A2R5GLE8</accession>
<feature type="transmembrane region" description="Helical" evidence="2">
    <location>
        <begin position="559"/>
        <end position="577"/>
    </location>
</feature>
<evidence type="ECO:0000313" key="3">
    <source>
        <dbReference type="EMBL" id="GBG30568.1"/>
    </source>
</evidence>
<reference evidence="3 4" key="1">
    <citation type="submission" date="2017-12" db="EMBL/GenBank/DDBJ databases">
        <title>Sequencing, de novo assembly and annotation of complete genome of a new Thraustochytrid species, strain FCC1311.</title>
        <authorList>
            <person name="Sedici K."/>
            <person name="Godart F."/>
            <person name="Aiese Cigliano R."/>
            <person name="Sanseverino W."/>
            <person name="Barakat M."/>
            <person name="Ortet P."/>
            <person name="Marechal E."/>
            <person name="Cagnac O."/>
            <person name="Amato A."/>
        </authorList>
    </citation>
    <scope>NUCLEOTIDE SEQUENCE [LARGE SCALE GENOMIC DNA]</scope>
</reference>
<dbReference type="EMBL" id="BEYU01000078">
    <property type="protein sequence ID" value="GBG30568.1"/>
    <property type="molecule type" value="Genomic_DNA"/>
</dbReference>
<name>A0A2R5GLE8_9STRA</name>